<feature type="transmembrane region" description="Helical" evidence="1">
    <location>
        <begin position="211"/>
        <end position="229"/>
    </location>
</feature>
<dbReference type="SUPFAM" id="SSF48317">
    <property type="entry name" value="Acid phosphatase/Vanadium-dependent haloperoxidase"/>
    <property type="match status" value="1"/>
</dbReference>
<dbReference type="EMBL" id="QTTT01000001">
    <property type="protein sequence ID" value="REE99597.1"/>
    <property type="molecule type" value="Genomic_DNA"/>
</dbReference>
<dbReference type="OrthoDB" id="9801622at2"/>
<sequence length="315" mass="32686">MTGFMQAASFVGSAGFYLPLLVLAFWCLNPVAAGRAAVVLAAGAMVNVLLKLIFADPRPYWTDPAINPLSSESSFGMPSGHAQGSTLAYGLLAYHLGRRRAWAAAGVVVVLVGVSRVHLGVHSIGQVAAGWAVGAVILVAAIRLGPTATRWWGDRGLPVRLWICAALALGALGATVVIVELGLDGWQMPPAWRSAIIAAGGSADPRWLERAAASAAVLGGVPAGLSWLAHRGWFVPSGDPWRRVLAVPVGVAGLLPILSLWLVLPRHAAAVFAVLVLVALWLTAGAPETFVRLGLAGRPTPGLTRPGEPALTEDS</sequence>
<feature type="transmembrane region" description="Helical" evidence="1">
    <location>
        <begin position="101"/>
        <end position="121"/>
    </location>
</feature>
<organism evidence="3 4">
    <name type="scientific">Thermomonospora umbrina</name>
    <dbReference type="NCBI Taxonomy" id="111806"/>
    <lineage>
        <taxon>Bacteria</taxon>
        <taxon>Bacillati</taxon>
        <taxon>Actinomycetota</taxon>
        <taxon>Actinomycetes</taxon>
        <taxon>Streptosporangiales</taxon>
        <taxon>Thermomonosporaceae</taxon>
        <taxon>Thermomonospora</taxon>
    </lineage>
</organism>
<feature type="transmembrane region" description="Helical" evidence="1">
    <location>
        <begin position="127"/>
        <end position="145"/>
    </location>
</feature>
<feature type="transmembrane region" description="Helical" evidence="1">
    <location>
        <begin position="157"/>
        <end position="179"/>
    </location>
</feature>
<evidence type="ECO:0000313" key="3">
    <source>
        <dbReference type="EMBL" id="REE99597.1"/>
    </source>
</evidence>
<feature type="transmembrane region" description="Helical" evidence="1">
    <location>
        <begin position="241"/>
        <end position="262"/>
    </location>
</feature>
<dbReference type="SMART" id="SM00014">
    <property type="entry name" value="acidPPc"/>
    <property type="match status" value="1"/>
</dbReference>
<keyword evidence="1" id="KW-1133">Transmembrane helix</keyword>
<accession>A0A3D9SVI5</accession>
<evidence type="ECO:0000259" key="2">
    <source>
        <dbReference type="SMART" id="SM00014"/>
    </source>
</evidence>
<comment type="caution">
    <text evidence="3">The sequence shown here is derived from an EMBL/GenBank/DDBJ whole genome shotgun (WGS) entry which is preliminary data.</text>
</comment>
<feature type="transmembrane region" description="Helical" evidence="1">
    <location>
        <begin position="32"/>
        <end position="50"/>
    </location>
</feature>
<feature type="domain" description="Phosphatidic acid phosphatase type 2/haloperoxidase" evidence="2">
    <location>
        <begin position="33"/>
        <end position="142"/>
    </location>
</feature>
<keyword evidence="1" id="KW-0812">Transmembrane</keyword>
<feature type="transmembrane region" description="Helical" evidence="1">
    <location>
        <begin position="7"/>
        <end position="26"/>
    </location>
</feature>
<proteinExistence type="predicted"/>
<dbReference type="InterPro" id="IPR036938">
    <property type="entry name" value="PAP2/HPO_sf"/>
</dbReference>
<feature type="transmembrane region" description="Helical" evidence="1">
    <location>
        <begin position="268"/>
        <end position="286"/>
    </location>
</feature>
<dbReference type="InterPro" id="IPR000326">
    <property type="entry name" value="PAP2/HPO"/>
</dbReference>
<dbReference type="Proteomes" id="UP000256661">
    <property type="component" value="Unassembled WGS sequence"/>
</dbReference>
<name>A0A3D9SVI5_9ACTN</name>
<dbReference type="PANTHER" id="PTHR14969">
    <property type="entry name" value="SPHINGOSINE-1-PHOSPHATE PHOSPHOHYDROLASE"/>
    <property type="match status" value="1"/>
</dbReference>
<evidence type="ECO:0000313" key="4">
    <source>
        <dbReference type="Proteomes" id="UP000256661"/>
    </source>
</evidence>
<dbReference type="Gene3D" id="1.20.144.10">
    <property type="entry name" value="Phosphatidic acid phosphatase type 2/haloperoxidase"/>
    <property type="match status" value="1"/>
</dbReference>
<dbReference type="PANTHER" id="PTHR14969:SF13">
    <property type="entry name" value="AT30094P"/>
    <property type="match status" value="1"/>
</dbReference>
<dbReference type="RefSeq" id="WP_116024880.1">
    <property type="nucleotide sequence ID" value="NZ_QTTT01000001.1"/>
</dbReference>
<dbReference type="AlphaFoldDB" id="A0A3D9SVI5"/>
<reference evidence="3 4" key="1">
    <citation type="submission" date="2018-08" db="EMBL/GenBank/DDBJ databases">
        <title>Sequencing the genomes of 1000 actinobacteria strains.</title>
        <authorList>
            <person name="Klenk H.-P."/>
        </authorList>
    </citation>
    <scope>NUCLEOTIDE SEQUENCE [LARGE SCALE GENOMIC DNA]</scope>
    <source>
        <strain evidence="3 4">DSM 43927</strain>
    </source>
</reference>
<gene>
    <name evidence="3" type="ORF">DFJ69_5110</name>
</gene>
<protein>
    <submittedName>
        <fullName evidence="3">PAP2 superfamily protein</fullName>
    </submittedName>
</protein>
<keyword evidence="1" id="KW-0472">Membrane</keyword>
<dbReference type="Pfam" id="PF01569">
    <property type="entry name" value="PAP2"/>
    <property type="match status" value="1"/>
</dbReference>
<keyword evidence="4" id="KW-1185">Reference proteome</keyword>
<evidence type="ECO:0000256" key="1">
    <source>
        <dbReference type="SAM" id="Phobius"/>
    </source>
</evidence>